<dbReference type="InterPro" id="IPR036390">
    <property type="entry name" value="WH_DNA-bd_sf"/>
</dbReference>
<dbReference type="PANTHER" id="PTHR43252">
    <property type="entry name" value="TRANSCRIPTIONAL REGULATOR YQJI"/>
    <property type="match status" value="1"/>
</dbReference>
<keyword evidence="3" id="KW-1185">Reference proteome</keyword>
<dbReference type="SUPFAM" id="SSF46785">
    <property type="entry name" value="Winged helix' DNA-binding domain"/>
    <property type="match status" value="1"/>
</dbReference>
<feature type="domain" description="Transcription regulator PadR N-terminal" evidence="1">
    <location>
        <begin position="34"/>
        <end position="105"/>
    </location>
</feature>
<dbReference type="STRING" id="2074.BG845_06218"/>
<dbReference type="Gene3D" id="1.10.10.10">
    <property type="entry name" value="Winged helix-like DNA-binding domain superfamily/Winged helix DNA-binding domain"/>
    <property type="match status" value="1"/>
</dbReference>
<dbReference type="AlphaFoldDB" id="A0A1Y2MJ03"/>
<protein>
    <submittedName>
        <fullName evidence="2">Transcriptional regulator PadR-like family protein</fullName>
    </submittedName>
</protein>
<organism evidence="2 3">
    <name type="scientific">Pseudonocardia autotrophica</name>
    <name type="common">Amycolata autotrophica</name>
    <name type="synonym">Nocardia autotrophica</name>
    <dbReference type="NCBI Taxonomy" id="2074"/>
    <lineage>
        <taxon>Bacteria</taxon>
        <taxon>Bacillati</taxon>
        <taxon>Actinomycetota</taxon>
        <taxon>Actinomycetes</taxon>
        <taxon>Pseudonocardiales</taxon>
        <taxon>Pseudonocardiaceae</taxon>
        <taxon>Pseudonocardia</taxon>
    </lineage>
</organism>
<name>A0A1Y2MJ03_PSEAH</name>
<gene>
    <name evidence="2" type="ORF">BG845_06218</name>
</gene>
<dbReference type="InterPro" id="IPR005149">
    <property type="entry name" value="Tscrpt_reg_PadR_N"/>
</dbReference>
<evidence type="ECO:0000313" key="3">
    <source>
        <dbReference type="Proteomes" id="UP000194360"/>
    </source>
</evidence>
<evidence type="ECO:0000259" key="1">
    <source>
        <dbReference type="Pfam" id="PF03551"/>
    </source>
</evidence>
<reference evidence="2 3" key="1">
    <citation type="submission" date="2016-09" db="EMBL/GenBank/DDBJ databases">
        <title>Pseudonocardia autotrophica DSM535, a candidate organism with high potential of specific P450 cytochromes.</title>
        <authorList>
            <person name="Grumaz C."/>
            <person name="Vainshtein Y."/>
            <person name="Kirstahler P."/>
            <person name="Sohn K."/>
        </authorList>
    </citation>
    <scope>NUCLEOTIDE SEQUENCE [LARGE SCALE GENOMIC DNA]</scope>
    <source>
        <strain evidence="2 3">DSM 535</strain>
    </source>
</reference>
<sequence>MPTPERVPPSVHDRGRPRTDGLVTIRLSTLSYLVLGIVAEHEICTPYRIKTELGRSIGSWWPQPHSQIYDETARLAEHGLLAVSAESGGRRRRRYSLTPDGRTHLTCWLDDPRTGDSEWRDPALAKLRLLDPRTRPADRVRMHRLAIERVEMYRDRTGRDHPPGAEPAGFGEVRRLAHELDDAAARFWESLARATADDERDAGRPASADPN</sequence>
<dbReference type="PANTHER" id="PTHR43252:SF2">
    <property type="entry name" value="TRANSCRIPTION REGULATOR, PADR-LIKE FAMILY"/>
    <property type="match status" value="1"/>
</dbReference>
<proteinExistence type="predicted"/>
<dbReference type="Proteomes" id="UP000194360">
    <property type="component" value="Unassembled WGS sequence"/>
</dbReference>
<evidence type="ECO:0000313" key="2">
    <source>
        <dbReference type="EMBL" id="OSY35244.1"/>
    </source>
</evidence>
<dbReference type="InterPro" id="IPR036388">
    <property type="entry name" value="WH-like_DNA-bd_sf"/>
</dbReference>
<comment type="caution">
    <text evidence="2">The sequence shown here is derived from an EMBL/GenBank/DDBJ whole genome shotgun (WGS) entry which is preliminary data.</text>
</comment>
<accession>A0A1Y2MJ03</accession>
<dbReference type="Pfam" id="PF03551">
    <property type="entry name" value="PadR"/>
    <property type="match status" value="1"/>
</dbReference>
<dbReference type="EMBL" id="MIGB01000055">
    <property type="protein sequence ID" value="OSY35244.1"/>
    <property type="molecule type" value="Genomic_DNA"/>
</dbReference>